<dbReference type="InterPro" id="IPR050882">
    <property type="entry name" value="Prepilin_peptidase/N-MTase"/>
</dbReference>
<comment type="caution">
    <text evidence="2">The sequence shown here is derived from an EMBL/GenBank/DDBJ whole genome shotgun (WGS) entry which is preliminary data.</text>
</comment>
<organism evidence="2 3">
    <name type="scientific">Candidatus Chisholmbacteria bacterium RIFCSPLOWO2_01_FULL_49_14</name>
    <dbReference type="NCBI Taxonomy" id="1797593"/>
    <lineage>
        <taxon>Bacteria</taxon>
        <taxon>Candidatus Chisholmiibacteriota</taxon>
    </lineage>
</organism>
<keyword evidence="1" id="KW-0472">Membrane</keyword>
<feature type="transmembrane region" description="Helical" evidence="1">
    <location>
        <begin position="6"/>
        <end position="39"/>
    </location>
</feature>
<dbReference type="PANTHER" id="PTHR30487:SF0">
    <property type="entry name" value="PREPILIN LEADER PEPTIDASE_N-METHYLTRANSFERASE-RELATED"/>
    <property type="match status" value="1"/>
</dbReference>
<dbReference type="EMBL" id="MHCL01000025">
    <property type="protein sequence ID" value="OGY20652.1"/>
    <property type="molecule type" value="Genomic_DNA"/>
</dbReference>
<evidence type="ECO:0008006" key="4">
    <source>
        <dbReference type="Google" id="ProtNLM"/>
    </source>
</evidence>
<proteinExistence type="predicted"/>
<evidence type="ECO:0000313" key="2">
    <source>
        <dbReference type="EMBL" id="OGY20652.1"/>
    </source>
</evidence>
<sequence>MGDVKLVAVLGIILGWPKIVVGMFASFFSGALVALILLILGKRRFGQTVPFGPFLVLGTGVALLWGNQLWSAYLRLIF</sequence>
<dbReference type="GO" id="GO:0004190">
    <property type="term" value="F:aspartic-type endopeptidase activity"/>
    <property type="evidence" value="ECO:0007669"/>
    <property type="project" value="TreeGrafter"/>
</dbReference>
<dbReference type="GO" id="GO:0005886">
    <property type="term" value="C:plasma membrane"/>
    <property type="evidence" value="ECO:0007669"/>
    <property type="project" value="TreeGrafter"/>
</dbReference>
<keyword evidence="1" id="KW-1133">Transmembrane helix</keyword>
<dbReference type="Proteomes" id="UP000176723">
    <property type="component" value="Unassembled WGS sequence"/>
</dbReference>
<evidence type="ECO:0000313" key="3">
    <source>
        <dbReference type="Proteomes" id="UP000176723"/>
    </source>
</evidence>
<feature type="transmembrane region" description="Helical" evidence="1">
    <location>
        <begin position="51"/>
        <end position="70"/>
    </location>
</feature>
<protein>
    <recommendedName>
        <fullName evidence="4">Prepilin type IV endopeptidase peptidase domain-containing protein</fullName>
    </recommendedName>
</protein>
<dbReference type="AlphaFoldDB" id="A0A1G1VZ21"/>
<evidence type="ECO:0000256" key="1">
    <source>
        <dbReference type="SAM" id="Phobius"/>
    </source>
</evidence>
<name>A0A1G1VZ21_9BACT</name>
<accession>A0A1G1VZ21</accession>
<keyword evidence="1" id="KW-0812">Transmembrane</keyword>
<dbReference type="GO" id="GO:0006465">
    <property type="term" value="P:signal peptide processing"/>
    <property type="evidence" value="ECO:0007669"/>
    <property type="project" value="TreeGrafter"/>
</dbReference>
<dbReference type="STRING" id="1797593.A3A65_00465"/>
<reference evidence="2 3" key="1">
    <citation type="journal article" date="2016" name="Nat. Commun.">
        <title>Thousands of microbial genomes shed light on interconnected biogeochemical processes in an aquifer system.</title>
        <authorList>
            <person name="Anantharaman K."/>
            <person name="Brown C.T."/>
            <person name="Hug L.A."/>
            <person name="Sharon I."/>
            <person name="Castelle C.J."/>
            <person name="Probst A.J."/>
            <person name="Thomas B.C."/>
            <person name="Singh A."/>
            <person name="Wilkins M.J."/>
            <person name="Karaoz U."/>
            <person name="Brodie E.L."/>
            <person name="Williams K.H."/>
            <person name="Hubbard S.S."/>
            <person name="Banfield J.F."/>
        </authorList>
    </citation>
    <scope>NUCLEOTIDE SEQUENCE [LARGE SCALE GENOMIC DNA]</scope>
</reference>
<dbReference type="PANTHER" id="PTHR30487">
    <property type="entry name" value="TYPE 4 PREPILIN-LIKE PROTEINS LEADER PEPTIDE-PROCESSING ENZYME"/>
    <property type="match status" value="1"/>
</dbReference>
<gene>
    <name evidence="2" type="ORF">A3A65_00465</name>
</gene>